<evidence type="ECO:0000313" key="2">
    <source>
        <dbReference type="Proteomes" id="UP000478052"/>
    </source>
</evidence>
<evidence type="ECO:0000313" key="1">
    <source>
        <dbReference type="EMBL" id="KAF0772082.1"/>
    </source>
</evidence>
<sequence>TFRTFSRRLATAADNRVGNFLAACRRRFRVSQFRNKFDDN</sequence>
<accession>A0A6G0ZMR8</accession>
<comment type="caution">
    <text evidence="1">The sequence shown here is derived from an EMBL/GenBank/DDBJ whole genome shotgun (WGS) entry which is preliminary data.</text>
</comment>
<feature type="non-terminal residue" evidence="1">
    <location>
        <position position="1"/>
    </location>
</feature>
<protein>
    <submittedName>
        <fullName evidence="1">Uncharacterized protein</fullName>
    </submittedName>
</protein>
<gene>
    <name evidence="1" type="ORF">FWK35_00004857</name>
</gene>
<dbReference type="EMBL" id="VUJU01000215">
    <property type="protein sequence ID" value="KAF0772082.1"/>
    <property type="molecule type" value="Genomic_DNA"/>
</dbReference>
<keyword evidence="2" id="KW-1185">Reference proteome</keyword>
<dbReference type="AlphaFoldDB" id="A0A6G0ZMR8"/>
<reference evidence="1 2" key="1">
    <citation type="submission" date="2019-08" db="EMBL/GenBank/DDBJ databases">
        <title>Whole genome of Aphis craccivora.</title>
        <authorList>
            <person name="Voronova N.V."/>
            <person name="Shulinski R.S."/>
            <person name="Bandarenka Y.V."/>
            <person name="Zhorov D.G."/>
            <person name="Warner D."/>
        </authorList>
    </citation>
    <scope>NUCLEOTIDE SEQUENCE [LARGE SCALE GENOMIC DNA]</scope>
    <source>
        <strain evidence="1">180601</strain>
        <tissue evidence="1">Whole Body</tissue>
    </source>
</reference>
<name>A0A6G0ZMR8_APHCR</name>
<proteinExistence type="predicted"/>
<dbReference type="Proteomes" id="UP000478052">
    <property type="component" value="Unassembled WGS sequence"/>
</dbReference>
<organism evidence="1 2">
    <name type="scientific">Aphis craccivora</name>
    <name type="common">Cowpea aphid</name>
    <dbReference type="NCBI Taxonomy" id="307492"/>
    <lineage>
        <taxon>Eukaryota</taxon>
        <taxon>Metazoa</taxon>
        <taxon>Ecdysozoa</taxon>
        <taxon>Arthropoda</taxon>
        <taxon>Hexapoda</taxon>
        <taxon>Insecta</taxon>
        <taxon>Pterygota</taxon>
        <taxon>Neoptera</taxon>
        <taxon>Paraneoptera</taxon>
        <taxon>Hemiptera</taxon>
        <taxon>Sternorrhyncha</taxon>
        <taxon>Aphidomorpha</taxon>
        <taxon>Aphidoidea</taxon>
        <taxon>Aphididae</taxon>
        <taxon>Aphidini</taxon>
        <taxon>Aphis</taxon>
        <taxon>Aphis</taxon>
    </lineage>
</organism>